<reference evidence="1" key="1">
    <citation type="submission" date="2014-09" db="EMBL/GenBank/DDBJ databases">
        <authorList>
            <person name="Magalhaes I.L.F."/>
            <person name="Oliveira U."/>
            <person name="Santos F.R."/>
            <person name="Vidigal T.H.D.A."/>
            <person name="Brescovit A.D."/>
            <person name="Santos A.J."/>
        </authorList>
    </citation>
    <scope>NUCLEOTIDE SEQUENCE</scope>
    <source>
        <tissue evidence="1">Shoot tissue taken approximately 20 cm above the soil surface</tissue>
    </source>
</reference>
<sequence length="20" mass="2442">MIKERIIIVVSFFLFLDQVM</sequence>
<accession>A0A0A8ZPP7</accession>
<dbReference type="EMBL" id="GBRH01258267">
    <property type="protein sequence ID" value="JAD39628.1"/>
    <property type="molecule type" value="Transcribed_RNA"/>
</dbReference>
<name>A0A0A8ZPP7_ARUDO</name>
<protein>
    <submittedName>
        <fullName evidence="1">Uncharacterized protein</fullName>
    </submittedName>
</protein>
<proteinExistence type="predicted"/>
<evidence type="ECO:0000313" key="1">
    <source>
        <dbReference type="EMBL" id="JAD39628.1"/>
    </source>
</evidence>
<dbReference type="AlphaFoldDB" id="A0A0A8ZPP7"/>
<reference evidence="1" key="2">
    <citation type="journal article" date="2015" name="Data Brief">
        <title>Shoot transcriptome of the giant reed, Arundo donax.</title>
        <authorList>
            <person name="Barrero R.A."/>
            <person name="Guerrero F.D."/>
            <person name="Moolhuijzen P."/>
            <person name="Goolsby J.A."/>
            <person name="Tidwell J."/>
            <person name="Bellgard S.E."/>
            <person name="Bellgard M.I."/>
        </authorList>
    </citation>
    <scope>NUCLEOTIDE SEQUENCE</scope>
    <source>
        <tissue evidence="1">Shoot tissue taken approximately 20 cm above the soil surface</tissue>
    </source>
</reference>
<organism evidence="1">
    <name type="scientific">Arundo donax</name>
    <name type="common">Giant reed</name>
    <name type="synonym">Donax arundinaceus</name>
    <dbReference type="NCBI Taxonomy" id="35708"/>
    <lineage>
        <taxon>Eukaryota</taxon>
        <taxon>Viridiplantae</taxon>
        <taxon>Streptophyta</taxon>
        <taxon>Embryophyta</taxon>
        <taxon>Tracheophyta</taxon>
        <taxon>Spermatophyta</taxon>
        <taxon>Magnoliopsida</taxon>
        <taxon>Liliopsida</taxon>
        <taxon>Poales</taxon>
        <taxon>Poaceae</taxon>
        <taxon>PACMAD clade</taxon>
        <taxon>Arundinoideae</taxon>
        <taxon>Arundineae</taxon>
        <taxon>Arundo</taxon>
    </lineage>
</organism>